<evidence type="ECO:0000313" key="4">
    <source>
        <dbReference type="EMBL" id="UVI28407.1"/>
    </source>
</evidence>
<dbReference type="InterPro" id="IPR051545">
    <property type="entry name" value="NAD(P)H_dehydrogenase_qn"/>
</dbReference>
<evidence type="ECO:0000256" key="2">
    <source>
        <dbReference type="ARBA" id="ARBA00023002"/>
    </source>
</evidence>
<dbReference type="InterPro" id="IPR003680">
    <property type="entry name" value="Flavodoxin_fold"/>
</dbReference>
<dbReference type="Gene3D" id="3.40.50.360">
    <property type="match status" value="1"/>
</dbReference>
<organism evidence="4 5">
    <name type="scientific">Paenibacillus spongiae</name>
    <dbReference type="NCBI Taxonomy" id="2909671"/>
    <lineage>
        <taxon>Bacteria</taxon>
        <taxon>Bacillati</taxon>
        <taxon>Bacillota</taxon>
        <taxon>Bacilli</taxon>
        <taxon>Bacillales</taxon>
        <taxon>Paenibacillaceae</taxon>
        <taxon>Paenibacillus</taxon>
    </lineage>
</organism>
<protein>
    <submittedName>
        <fullName evidence="4">NAD(P)H-dependent oxidoreductase</fullName>
    </submittedName>
</protein>
<dbReference type="Proteomes" id="UP001057877">
    <property type="component" value="Chromosome"/>
</dbReference>
<dbReference type="EMBL" id="CP091430">
    <property type="protein sequence ID" value="UVI28407.1"/>
    <property type="molecule type" value="Genomic_DNA"/>
</dbReference>
<dbReference type="InterPro" id="IPR029039">
    <property type="entry name" value="Flavoprotein-like_sf"/>
</dbReference>
<comment type="similarity">
    <text evidence="1">Belongs to the NAD(P)H dehydrogenase (quinone) family.</text>
</comment>
<sequence length="194" mass="22399">MNHTKIVVITGHPDPQSYCAALSDAYIEGATGSRAQIRRIDLSQIQFDPNLKYGYRKRTELEPDLIEAQQLIRWADHLVFVYPNWWGAMPAILKGFVDRVFLSGFAYKYRENSPLWDKLLTGKSAHLIVTMDTPPWYNRWIYKHAGHRVMKSNILNFCGIKPVRVTEIGPVKPSSEEQRTKWLDKVQRLGSKLA</sequence>
<dbReference type="SUPFAM" id="SSF52218">
    <property type="entry name" value="Flavoproteins"/>
    <property type="match status" value="1"/>
</dbReference>
<evidence type="ECO:0000256" key="1">
    <source>
        <dbReference type="ARBA" id="ARBA00006252"/>
    </source>
</evidence>
<dbReference type="RefSeq" id="WP_258384495.1">
    <property type="nucleotide sequence ID" value="NZ_CP091430.1"/>
</dbReference>
<gene>
    <name evidence="4" type="ORF">L1F29_23550</name>
</gene>
<keyword evidence="2" id="KW-0560">Oxidoreductase</keyword>
<name>A0ABY5S6D0_9BACL</name>
<dbReference type="Pfam" id="PF02525">
    <property type="entry name" value="Flavodoxin_2"/>
    <property type="match status" value="1"/>
</dbReference>
<evidence type="ECO:0000259" key="3">
    <source>
        <dbReference type="Pfam" id="PF02525"/>
    </source>
</evidence>
<evidence type="ECO:0000313" key="5">
    <source>
        <dbReference type="Proteomes" id="UP001057877"/>
    </source>
</evidence>
<proteinExistence type="inferred from homology"/>
<dbReference type="PANTHER" id="PTHR10204">
    <property type="entry name" value="NAD P H OXIDOREDUCTASE-RELATED"/>
    <property type="match status" value="1"/>
</dbReference>
<accession>A0ABY5S6D0</accession>
<reference evidence="4" key="1">
    <citation type="submission" date="2022-01" db="EMBL/GenBank/DDBJ databases">
        <title>Paenibacillus spongiae sp. nov., isolated from marine sponge.</title>
        <authorList>
            <person name="Li Z."/>
            <person name="Zhang M."/>
        </authorList>
    </citation>
    <scope>NUCLEOTIDE SEQUENCE</scope>
    <source>
        <strain evidence="4">PHS-Z3</strain>
    </source>
</reference>
<dbReference type="PANTHER" id="PTHR10204:SF34">
    <property type="entry name" value="NAD(P)H DEHYDROGENASE [QUINONE] 1 ISOFORM 1"/>
    <property type="match status" value="1"/>
</dbReference>
<keyword evidence="5" id="KW-1185">Reference proteome</keyword>
<feature type="domain" description="Flavodoxin-like fold" evidence="3">
    <location>
        <begin position="4"/>
        <end position="186"/>
    </location>
</feature>